<feature type="region of interest" description="Disordered" evidence="1">
    <location>
        <begin position="237"/>
        <end position="361"/>
    </location>
</feature>
<reference evidence="2 3" key="1">
    <citation type="journal article" date="2019" name="Int. J. Syst. Evol. Microbiol.">
        <title>The Global Catalogue of Microorganisms (GCM) 10K type strain sequencing project: providing services to taxonomists for standard genome sequencing and annotation.</title>
        <authorList>
            <consortium name="The Broad Institute Genomics Platform"/>
            <consortium name="The Broad Institute Genome Sequencing Center for Infectious Disease"/>
            <person name="Wu L."/>
            <person name="Ma J."/>
        </authorList>
    </citation>
    <scope>NUCLEOTIDE SEQUENCE [LARGE SCALE GENOMIC DNA]</scope>
    <source>
        <strain evidence="2 3">JCM 17504</strain>
    </source>
</reference>
<name>A0AAV3UCD7_9EURY</name>
<feature type="compositionally biased region" description="Basic and acidic residues" evidence="1">
    <location>
        <begin position="308"/>
        <end position="321"/>
    </location>
</feature>
<dbReference type="Proteomes" id="UP001501729">
    <property type="component" value="Unassembled WGS sequence"/>
</dbReference>
<comment type="caution">
    <text evidence="2">The sequence shown here is derived from an EMBL/GenBank/DDBJ whole genome shotgun (WGS) entry which is preliminary data.</text>
</comment>
<feature type="compositionally biased region" description="Acidic residues" evidence="1">
    <location>
        <begin position="290"/>
        <end position="307"/>
    </location>
</feature>
<feature type="compositionally biased region" description="Basic and acidic residues" evidence="1">
    <location>
        <begin position="254"/>
        <end position="268"/>
    </location>
</feature>
<evidence type="ECO:0000313" key="3">
    <source>
        <dbReference type="Proteomes" id="UP001501729"/>
    </source>
</evidence>
<organism evidence="2 3">
    <name type="scientific">Haladaptatus pallidirubidus</name>
    <dbReference type="NCBI Taxonomy" id="1008152"/>
    <lineage>
        <taxon>Archaea</taxon>
        <taxon>Methanobacteriati</taxon>
        <taxon>Methanobacteriota</taxon>
        <taxon>Stenosarchaea group</taxon>
        <taxon>Halobacteria</taxon>
        <taxon>Halobacteriales</taxon>
        <taxon>Haladaptataceae</taxon>
        <taxon>Haladaptatus</taxon>
    </lineage>
</organism>
<evidence type="ECO:0000256" key="1">
    <source>
        <dbReference type="SAM" id="MobiDB-lite"/>
    </source>
</evidence>
<evidence type="ECO:0000313" key="2">
    <source>
        <dbReference type="EMBL" id="GAA5041890.1"/>
    </source>
</evidence>
<dbReference type="EMBL" id="BAABKX010000001">
    <property type="protein sequence ID" value="GAA5041890.1"/>
    <property type="molecule type" value="Genomic_DNA"/>
</dbReference>
<gene>
    <name evidence="2" type="ORF">GCM10025751_04640</name>
</gene>
<feature type="region of interest" description="Disordered" evidence="1">
    <location>
        <begin position="1"/>
        <end position="48"/>
    </location>
</feature>
<accession>A0AAV3UCD7</accession>
<proteinExistence type="predicted"/>
<sequence length="361" mass="39657">MSDTMHRKSVQATGVVTRSPDGDEHEYLKVPISSTGIDRDGDEFSDDGLKDLRDQITAKSRPVFENHGRKEGGGGLFGGLRYDWKDIIGSLEDAEIEEGTEKSDDGESVDVLYGYIRPNPQNERGQQLTGYVKADMPVGFSIGFGVKNADEKDAGGLIFNSTDLMEVSSVGIQSNRESVATNAANTAVAMAKRAGDFDDLELDERTFAKAIVDEMLEHQDGTASDPAPPEQRVKQVLDTDTGTDGGDGGSDNTMTDKDNDELLERLISLEEDAVEERSEIKNRLDALEKESDDDDEDDDDEDEDDDEKSAIDGERLDKLEENISEMRSFLDELDPEESGTKSTVPDDETGESEDTTKEFEL</sequence>
<dbReference type="GeneID" id="68615151"/>
<dbReference type="RefSeq" id="WP_227775267.1">
    <property type="nucleotide sequence ID" value="NZ_BAABKX010000001.1"/>
</dbReference>
<protein>
    <recommendedName>
        <fullName evidence="4">Phage prohead protease, HK97 family</fullName>
    </recommendedName>
</protein>
<evidence type="ECO:0008006" key="4">
    <source>
        <dbReference type="Google" id="ProtNLM"/>
    </source>
</evidence>
<feature type="compositionally biased region" description="Basic and acidic residues" evidence="1">
    <location>
        <begin position="275"/>
        <end position="289"/>
    </location>
</feature>
<dbReference type="AlphaFoldDB" id="A0AAV3UCD7"/>
<keyword evidence="3" id="KW-1185">Reference proteome</keyword>